<reference evidence="3 4" key="1">
    <citation type="submission" date="2016-11" db="EMBL/GenBank/DDBJ databases">
        <authorList>
            <person name="Jaros S."/>
            <person name="Januszkiewicz K."/>
            <person name="Wedrychowicz H."/>
        </authorList>
    </citation>
    <scope>NUCLEOTIDE SEQUENCE [LARGE SCALE GENOMIC DNA]</scope>
    <source>
        <strain evidence="3 4">DSM 16112</strain>
    </source>
</reference>
<keyword evidence="1" id="KW-0812">Transmembrane</keyword>
<accession>A0A1M4WWY2</accession>
<keyword evidence="4" id="KW-1185">Reference proteome</keyword>
<keyword evidence="1" id="KW-0472">Membrane</keyword>
<sequence length="103" mass="11233">MAFSSFKTPSSAQEDLEKLVQDLHGLLSSRDLDDVPQIKALRQKLDDGLYNVRQATVRAAQDAAYKAKEGAYAANQYAHDEPWQVAGAAVAIGALIGYLLARR</sequence>
<protein>
    <submittedName>
        <fullName evidence="3">Membrane-anchored ribosome-binding protein, inhibits growth in stationary phase, ElaB/YqjD/DUF883 family</fullName>
    </submittedName>
</protein>
<evidence type="ECO:0000259" key="2">
    <source>
        <dbReference type="Pfam" id="PF19029"/>
    </source>
</evidence>
<feature type="transmembrane region" description="Helical" evidence="1">
    <location>
        <begin position="83"/>
        <end position="101"/>
    </location>
</feature>
<feature type="domain" description="DUF883" evidence="2">
    <location>
        <begin position="74"/>
        <end position="103"/>
    </location>
</feature>
<dbReference type="OrthoDB" id="8821422at2"/>
<dbReference type="Proteomes" id="UP000184327">
    <property type="component" value="Unassembled WGS sequence"/>
</dbReference>
<keyword evidence="1" id="KW-1133">Transmembrane helix</keyword>
<dbReference type="STRING" id="1122156.SAMN02745117_00928"/>
<dbReference type="Pfam" id="PF19029">
    <property type="entry name" value="DUF883_C"/>
    <property type="match status" value="1"/>
</dbReference>
<dbReference type="InterPro" id="IPR010279">
    <property type="entry name" value="YqjD/ElaB"/>
</dbReference>
<name>A0A1M4WWY2_9BURK</name>
<dbReference type="PANTHER" id="PTHR35893">
    <property type="entry name" value="INNER MEMBRANE PROTEIN-RELATED"/>
    <property type="match status" value="1"/>
</dbReference>
<dbReference type="InterPro" id="IPR043605">
    <property type="entry name" value="DUF883_C"/>
</dbReference>
<dbReference type="EMBL" id="FQUZ01000008">
    <property type="protein sequence ID" value="SHE85563.1"/>
    <property type="molecule type" value="Genomic_DNA"/>
</dbReference>
<gene>
    <name evidence="3" type="ORF">SAMN02745117_00928</name>
</gene>
<evidence type="ECO:0000313" key="3">
    <source>
        <dbReference type="EMBL" id="SHE85563.1"/>
    </source>
</evidence>
<proteinExistence type="predicted"/>
<dbReference type="PANTHER" id="PTHR35893:SF3">
    <property type="entry name" value="INNER MEMBRANE PROTEIN"/>
    <property type="match status" value="1"/>
</dbReference>
<evidence type="ECO:0000313" key="4">
    <source>
        <dbReference type="Proteomes" id="UP000184327"/>
    </source>
</evidence>
<organism evidence="3 4">
    <name type="scientific">Lampropedia hyalina DSM 16112</name>
    <dbReference type="NCBI Taxonomy" id="1122156"/>
    <lineage>
        <taxon>Bacteria</taxon>
        <taxon>Pseudomonadati</taxon>
        <taxon>Pseudomonadota</taxon>
        <taxon>Betaproteobacteria</taxon>
        <taxon>Burkholderiales</taxon>
        <taxon>Comamonadaceae</taxon>
        <taxon>Lampropedia</taxon>
    </lineage>
</organism>
<dbReference type="RefSeq" id="WP_073355176.1">
    <property type="nucleotide sequence ID" value="NZ_FQUZ01000008.1"/>
</dbReference>
<dbReference type="AlphaFoldDB" id="A0A1M4WWY2"/>
<dbReference type="GO" id="GO:0043022">
    <property type="term" value="F:ribosome binding"/>
    <property type="evidence" value="ECO:0007669"/>
    <property type="project" value="InterPro"/>
</dbReference>
<evidence type="ECO:0000256" key="1">
    <source>
        <dbReference type="SAM" id="Phobius"/>
    </source>
</evidence>